<dbReference type="Proteomes" id="UP000431901">
    <property type="component" value="Unassembled WGS sequence"/>
</dbReference>
<dbReference type="Gene3D" id="1.10.10.10">
    <property type="entry name" value="Winged helix-like DNA-binding domain superfamily/Winged helix DNA-binding domain"/>
    <property type="match status" value="1"/>
</dbReference>
<dbReference type="InterPro" id="IPR036866">
    <property type="entry name" value="RibonucZ/Hydroxyglut_hydro"/>
</dbReference>
<reference evidence="2 3" key="1">
    <citation type="submission" date="2019-12" db="EMBL/GenBank/DDBJ databases">
        <title>Nocardia macrotermitis sp. nov. and Nocardia aurantia sp. nov., isolated from the gut of the fungus growing-termite Macrotermes natalensis.</title>
        <authorList>
            <person name="Christine B."/>
            <person name="Rene B."/>
        </authorList>
    </citation>
    <scope>NUCLEOTIDE SEQUENCE [LARGE SCALE GENOMIC DNA]</scope>
    <source>
        <strain evidence="2 3">DSM 102126</strain>
    </source>
</reference>
<evidence type="ECO:0000313" key="3">
    <source>
        <dbReference type="Proteomes" id="UP000431901"/>
    </source>
</evidence>
<dbReference type="PANTHER" id="PTHR23131">
    <property type="entry name" value="ENDORIBONUCLEASE LACTB2"/>
    <property type="match status" value="1"/>
</dbReference>
<keyword evidence="3" id="KW-1185">Reference proteome</keyword>
<dbReference type="Pfam" id="PF17778">
    <property type="entry name" value="WHD_BLACT"/>
    <property type="match status" value="1"/>
</dbReference>
<dbReference type="Gene3D" id="3.60.15.10">
    <property type="entry name" value="Ribonuclease Z/Hydroxyacylglutathione hydrolase-like"/>
    <property type="match status" value="1"/>
</dbReference>
<keyword evidence="2" id="KW-0378">Hydrolase</keyword>
<name>A0A6I4W7X0_9ACTN</name>
<dbReference type="SUPFAM" id="SSF56281">
    <property type="entry name" value="Metallo-hydrolase/oxidoreductase"/>
    <property type="match status" value="1"/>
</dbReference>
<dbReference type="OrthoDB" id="9788263at2"/>
<dbReference type="Pfam" id="PF00753">
    <property type="entry name" value="Lactamase_B"/>
    <property type="match status" value="1"/>
</dbReference>
<dbReference type="InterPro" id="IPR001279">
    <property type="entry name" value="Metallo-B-lactamas"/>
</dbReference>
<evidence type="ECO:0000313" key="2">
    <source>
        <dbReference type="EMBL" id="MXQ65718.1"/>
    </source>
</evidence>
<dbReference type="CDD" id="cd16278">
    <property type="entry name" value="metallo-hydrolase-like_MBL-fold"/>
    <property type="match status" value="1"/>
</dbReference>
<dbReference type="SMART" id="SM00849">
    <property type="entry name" value="Lactamase_B"/>
    <property type="match status" value="1"/>
</dbReference>
<dbReference type="InterPro" id="IPR041516">
    <property type="entry name" value="LACTB2_WH"/>
</dbReference>
<evidence type="ECO:0000259" key="1">
    <source>
        <dbReference type="SMART" id="SM00849"/>
    </source>
</evidence>
<dbReference type="EMBL" id="WUTW01000002">
    <property type="protein sequence ID" value="MXQ65718.1"/>
    <property type="molecule type" value="Genomic_DNA"/>
</dbReference>
<dbReference type="InterPro" id="IPR036388">
    <property type="entry name" value="WH-like_DNA-bd_sf"/>
</dbReference>
<organism evidence="2 3">
    <name type="scientific">Actinomadura rayongensis</name>
    <dbReference type="NCBI Taxonomy" id="1429076"/>
    <lineage>
        <taxon>Bacteria</taxon>
        <taxon>Bacillati</taxon>
        <taxon>Actinomycetota</taxon>
        <taxon>Actinomycetes</taxon>
        <taxon>Streptosporangiales</taxon>
        <taxon>Thermomonosporaceae</taxon>
        <taxon>Actinomadura</taxon>
    </lineage>
</organism>
<comment type="caution">
    <text evidence="2">The sequence shown here is derived from an EMBL/GenBank/DDBJ whole genome shotgun (WGS) entry which is preliminary data.</text>
</comment>
<dbReference type="PANTHER" id="PTHR23131:SF0">
    <property type="entry name" value="ENDORIBONUCLEASE LACTB2"/>
    <property type="match status" value="1"/>
</dbReference>
<proteinExistence type="predicted"/>
<sequence>MGEMREIDGTGTERATCLLAPNPSMMTLDGTNTWIIAEPGAAEVVVVDPGPNDGVHLRRIADTVKEQGKRVGAILITHRHPDHSEGAGEFAKLTGAAVRAVDPAHRHGGEGLADGDVITTGGLELRVVAVPGHTDDSVAFWLPADRALLTGDTVLGRGTPVLDGSLGDYLRTLDRLRDLVGTEEIGTLLPGHGPLLGDPVKTLDYYIRHRKERLAQVEKAVAAGATTAQEVVAHVYGDIDRKLWPVAEWTVQAQLDYLAERD</sequence>
<accession>A0A6I4W7X0</accession>
<dbReference type="InterPro" id="IPR050662">
    <property type="entry name" value="Sec-metab_biosynth-thioest"/>
</dbReference>
<dbReference type="AlphaFoldDB" id="A0A6I4W7X0"/>
<protein>
    <submittedName>
        <fullName evidence="2">MBL fold metallo-hydrolase</fullName>
    </submittedName>
</protein>
<dbReference type="GO" id="GO:0016787">
    <property type="term" value="F:hydrolase activity"/>
    <property type="evidence" value="ECO:0007669"/>
    <property type="project" value="UniProtKB-KW"/>
</dbReference>
<feature type="domain" description="Metallo-beta-lactamase" evidence="1">
    <location>
        <begin position="30"/>
        <end position="192"/>
    </location>
</feature>
<gene>
    <name evidence="2" type="ORF">GQ466_16970</name>
</gene>